<dbReference type="AlphaFoldDB" id="A0A4R0QUT9"/>
<proteinExistence type="predicted"/>
<dbReference type="Gene3D" id="3.20.20.100">
    <property type="entry name" value="NADP-dependent oxidoreductase domain"/>
    <property type="match status" value="1"/>
</dbReference>
<keyword evidence="3" id="KW-1185">Reference proteome</keyword>
<dbReference type="InterPro" id="IPR036812">
    <property type="entry name" value="NAD(P)_OxRdtase_dom_sf"/>
</dbReference>
<organism evidence="2 3">
    <name type="scientific">Alloscardovia theropitheci</name>
    <dbReference type="NCBI Taxonomy" id="2496842"/>
    <lineage>
        <taxon>Bacteria</taxon>
        <taxon>Bacillati</taxon>
        <taxon>Actinomycetota</taxon>
        <taxon>Actinomycetes</taxon>
        <taxon>Bifidobacteriales</taxon>
        <taxon>Bifidobacteriaceae</taxon>
        <taxon>Alloscardovia</taxon>
    </lineage>
</organism>
<evidence type="ECO:0000313" key="2">
    <source>
        <dbReference type="EMBL" id="TCD53827.1"/>
    </source>
</evidence>
<dbReference type="InterPro" id="IPR050523">
    <property type="entry name" value="AKR_Detox_Biosynth"/>
</dbReference>
<dbReference type="PANTHER" id="PTHR43364">
    <property type="entry name" value="NADH-SPECIFIC METHYLGLYOXAL REDUCTASE-RELATED"/>
    <property type="match status" value="1"/>
</dbReference>
<dbReference type="PANTHER" id="PTHR43364:SF1">
    <property type="entry name" value="OXIDOREDUCTASE YDHF"/>
    <property type="match status" value="1"/>
</dbReference>
<evidence type="ECO:0000313" key="3">
    <source>
        <dbReference type="Proteomes" id="UP000291289"/>
    </source>
</evidence>
<dbReference type="Proteomes" id="UP000291289">
    <property type="component" value="Unassembled WGS sequence"/>
</dbReference>
<sequence>MKYIPVGTTDIKASAIAQGVMRMADKTREESAQVVSAALESGINFFDTADVYTDGESSRKLGQSLQDLSVDRSSIYVQTKVGIVTSKETGKITRYDFSKKRILDRVDFELQNLQTDYVDFLLLHRPDTLMEPDEVNEAFALLKESGKVRYFGVSNMSSWQVEFLQNNIDEKLHINQLQMSLAHTGMVDQTLFTNMKDSRSLDYDGGLMDYSRLRHMTIQAWSPVQKGFFGGVFIDDPEYAELNRVLDELGSKYGVSKNAVAAAWLLRHPSTMQVIIGTMNSGRIAEFASGADVVLTHDEWYQLYAAAGNMLP</sequence>
<dbReference type="Pfam" id="PF00248">
    <property type="entry name" value="Aldo_ket_red"/>
    <property type="match status" value="1"/>
</dbReference>
<dbReference type="InterPro" id="IPR023210">
    <property type="entry name" value="NADP_OxRdtase_dom"/>
</dbReference>
<name>A0A4R0QUT9_9BIFI</name>
<dbReference type="SUPFAM" id="SSF51430">
    <property type="entry name" value="NAD(P)-linked oxidoreductase"/>
    <property type="match status" value="1"/>
</dbReference>
<protein>
    <submittedName>
        <fullName evidence="2">Aldo/keto reductase</fullName>
    </submittedName>
</protein>
<dbReference type="EMBL" id="RXLP01000026">
    <property type="protein sequence ID" value="TCD53827.1"/>
    <property type="molecule type" value="Genomic_DNA"/>
</dbReference>
<reference evidence="2 3" key="1">
    <citation type="submission" date="2018-12" db="EMBL/GenBank/DDBJ databases">
        <title>Alloscrdovia theropitheci sp. nov: a novel taxon from the feces of the bleeding-herat monkey (Theropithecus geleda).</title>
        <authorList>
            <person name="Modesto M."/>
        </authorList>
    </citation>
    <scope>NUCLEOTIDE SEQUENCE [LARGE SCALE GENOMIC DNA]</scope>
    <source>
        <strain evidence="2 3">GLDI4/2</strain>
    </source>
</reference>
<dbReference type="OrthoDB" id="9768793at2"/>
<accession>A0A4R0QUT9</accession>
<evidence type="ECO:0000259" key="1">
    <source>
        <dbReference type="Pfam" id="PF00248"/>
    </source>
</evidence>
<gene>
    <name evidence="2" type="ORF">EJ419_07635</name>
</gene>
<feature type="domain" description="NADP-dependent oxidoreductase" evidence="1">
    <location>
        <begin position="16"/>
        <end position="303"/>
    </location>
</feature>
<dbReference type="RefSeq" id="WP_131285216.1">
    <property type="nucleotide sequence ID" value="NZ_RXLP01000026.1"/>
</dbReference>
<dbReference type="GO" id="GO:0005829">
    <property type="term" value="C:cytosol"/>
    <property type="evidence" value="ECO:0007669"/>
    <property type="project" value="TreeGrafter"/>
</dbReference>
<comment type="caution">
    <text evidence="2">The sequence shown here is derived from an EMBL/GenBank/DDBJ whole genome shotgun (WGS) entry which is preliminary data.</text>
</comment>